<dbReference type="SUPFAM" id="SSF53098">
    <property type="entry name" value="Ribonuclease H-like"/>
    <property type="match status" value="1"/>
</dbReference>
<dbReference type="Proteomes" id="UP000765509">
    <property type="component" value="Unassembled WGS sequence"/>
</dbReference>
<evidence type="ECO:0008006" key="3">
    <source>
        <dbReference type="Google" id="ProtNLM"/>
    </source>
</evidence>
<proteinExistence type="predicted"/>
<sequence>MIQIQELKYPWDTAHMDLVTALPPEGDRSYDAFLLLVDRYSKTPMLLPCHKDDTAMDITIMIWNRVVIDPGLFQNIISDRYPRFNEELWTKLHNVFGAILLFSTDYHTSD</sequence>
<evidence type="ECO:0000313" key="1">
    <source>
        <dbReference type="EMBL" id="MBW0467323.1"/>
    </source>
</evidence>
<dbReference type="InterPro" id="IPR012337">
    <property type="entry name" value="RNaseH-like_sf"/>
</dbReference>
<dbReference type="PANTHER" id="PTHR37984">
    <property type="entry name" value="PROTEIN CBG26694"/>
    <property type="match status" value="1"/>
</dbReference>
<protein>
    <recommendedName>
        <fullName evidence="3">Integrase catalytic domain-containing protein</fullName>
    </recommendedName>
</protein>
<gene>
    <name evidence="1" type="ORF">O181_007038</name>
</gene>
<name>A0A9Q3BLL8_9BASI</name>
<dbReference type="InterPro" id="IPR036397">
    <property type="entry name" value="RNaseH_sf"/>
</dbReference>
<accession>A0A9Q3BLL8</accession>
<dbReference type="Gene3D" id="3.30.420.10">
    <property type="entry name" value="Ribonuclease H-like superfamily/Ribonuclease H"/>
    <property type="match status" value="1"/>
</dbReference>
<dbReference type="InterPro" id="IPR050951">
    <property type="entry name" value="Retrovirus_Pol_polyprotein"/>
</dbReference>
<reference evidence="1" key="1">
    <citation type="submission" date="2021-03" db="EMBL/GenBank/DDBJ databases">
        <title>Draft genome sequence of rust myrtle Austropuccinia psidii MF-1, a brazilian biotype.</title>
        <authorList>
            <person name="Quecine M.C."/>
            <person name="Pachon D.M.R."/>
            <person name="Bonatelli M.L."/>
            <person name="Correr F.H."/>
            <person name="Franceschini L.M."/>
            <person name="Leite T.F."/>
            <person name="Margarido G.R.A."/>
            <person name="Almeida C.A."/>
            <person name="Ferrarezi J.A."/>
            <person name="Labate C.A."/>
        </authorList>
    </citation>
    <scope>NUCLEOTIDE SEQUENCE</scope>
    <source>
        <strain evidence="1">MF-1</strain>
    </source>
</reference>
<keyword evidence="2" id="KW-1185">Reference proteome</keyword>
<comment type="caution">
    <text evidence="1">The sequence shown here is derived from an EMBL/GenBank/DDBJ whole genome shotgun (WGS) entry which is preliminary data.</text>
</comment>
<dbReference type="PANTHER" id="PTHR37984:SF5">
    <property type="entry name" value="PROTEIN NYNRIN-LIKE"/>
    <property type="match status" value="1"/>
</dbReference>
<dbReference type="EMBL" id="AVOT02001552">
    <property type="protein sequence ID" value="MBW0467323.1"/>
    <property type="molecule type" value="Genomic_DNA"/>
</dbReference>
<evidence type="ECO:0000313" key="2">
    <source>
        <dbReference type="Proteomes" id="UP000765509"/>
    </source>
</evidence>
<dbReference type="GO" id="GO:0003676">
    <property type="term" value="F:nucleic acid binding"/>
    <property type="evidence" value="ECO:0007669"/>
    <property type="project" value="InterPro"/>
</dbReference>
<organism evidence="1 2">
    <name type="scientific">Austropuccinia psidii MF-1</name>
    <dbReference type="NCBI Taxonomy" id="1389203"/>
    <lineage>
        <taxon>Eukaryota</taxon>
        <taxon>Fungi</taxon>
        <taxon>Dikarya</taxon>
        <taxon>Basidiomycota</taxon>
        <taxon>Pucciniomycotina</taxon>
        <taxon>Pucciniomycetes</taxon>
        <taxon>Pucciniales</taxon>
        <taxon>Sphaerophragmiaceae</taxon>
        <taxon>Austropuccinia</taxon>
    </lineage>
</organism>
<dbReference type="AlphaFoldDB" id="A0A9Q3BLL8"/>